<dbReference type="GO" id="GO:0005634">
    <property type="term" value="C:nucleus"/>
    <property type="evidence" value="ECO:0007669"/>
    <property type="project" value="UniProtKB-SubCell"/>
</dbReference>
<dbReference type="PROSITE" id="PS50061">
    <property type="entry name" value="ETS_DOMAIN_3"/>
    <property type="match status" value="1"/>
</dbReference>
<feature type="region of interest" description="Disordered" evidence="4">
    <location>
        <begin position="108"/>
        <end position="144"/>
    </location>
</feature>
<dbReference type="PANTHER" id="PTHR11849">
    <property type="entry name" value="ETS"/>
    <property type="match status" value="1"/>
</dbReference>
<evidence type="ECO:0000256" key="1">
    <source>
        <dbReference type="ARBA" id="ARBA00005562"/>
    </source>
</evidence>
<comment type="subcellular location">
    <subcellularLocation>
        <location evidence="3">Nucleus</location>
    </subcellularLocation>
</comment>
<name>A0ABD1K341_9TELE</name>
<dbReference type="SUPFAM" id="SSF46785">
    <property type="entry name" value="Winged helix' DNA-binding domain"/>
    <property type="match status" value="1"/>
</dbReference>
<accession>A0ABD1K341</accession>
<comment type="similarity">
    <text evidence="1 3">Belongs to the ETS family.</text>
</comment>
<dbReference type="Proteomes" id="UP001591681">
    <property type="component" value="Unassembled WGS sequence"/>
</dbReference>
<organism evidence="6 7">
    <name type="scientific">Coilia grayii</name>
    <name type="common">Gray's grenadier anchovy</name>
    <dbReference type="NCBI Taxonomy" id="363190"/>
    <lineage>
        <taxon>Eukaryota</taxon>
        <taxon>Metazoa</taxon>
        <taxon>Chordata</taxon>
        <taxon>Craniata</taxon>
        <taxon>Vertebrata</taxon>
        <taxon>Euteleostomi</taxon>
        <taxon>Actinopterygii</taxon>
        <taxon>Neopterygii</taxon>
        <taxon>Teleostei</taxon>
        <taxon>Clupei</taxon>
        <taxon>Clupeiformes</taxon>
        <taxon>Clupeoidei</taxon>
        <taxon>Engraulidae</taxon>
        <taxon>Coilinae</taxon>
        <taxon>Coilia</taxon>
    </lineage>
</organism>
<evidence type="ECO:0000256" key="3">
    <source>
        <dbReference type="RuleBase" id="RU004019"/>
    </source>
</evidence>
<dbReference type="InterPro" id="IPR000418">
    <property type="entry name" value="Ets_dom"/>
</dbReference>
<dbReference type="EMBL" id="JBHFQA010000009">
    <property type="protein sequence ID" value="KAL2093333.1"/>
    <property type="molecule type" value="Genomic_DNA"/>
</dbReference>
<keyword evidence="2 3" id="KW-0238">DNA-binding</keyword>
<reference evidence="6 7" key="1">
    <citation type="submission" date="2024-09" db="EMBL/GenBank/DDBJ databases">
        <title>A chromosome-level genome assembly of Gray's grenadier anchovy, Coilia grayii.</title>
        <authorList>
            <person name="Fu Z."/>
        </authorList>
    </citation>
    <scope>NUCLEOTIDE SEQUENCE [LARGE SCALE GENOMIC DNA]</scope>
    <source>
        <strain evidence="6">G4</strain>
        <tissue evidence="6">Muscle</tissue>
    </source>
</reference>
<evidence type="ECO:0000256" key="4">
    <source>
        <dbReference type="SAM" id="MobiDB-lite"/>
    </source>
</evidence>
<dbReference type="PANTHER" id="PTHR11849:SF16">
    <property type="entry name" value="TRANSCRIPTION FACTOR PU.1"/>
    <property type="match status" value="1"/>
</dbReference>
<evidence type="ECO:0000313" key="7">
    <source>
        <dbReference type="Proteomes" id="UP001591681"/>
    </source>
</evidence>
<keyword evidence="3" id="KW-0539">Nucleus</keyword>
<dbReference type="Pfam" id="PF00178">
    <property type="entry name" value="Ets"/>
    <property type="match status" value="1"/>
</dbReference>
<dbReference type="InterPro" id="IPR036388">
    <property type="entry name" value="WH-like_DNA-bd_sf"/>
</dbReference>
<comment type="caution">
    <text evidence="6">The sequence shown here is derived from an EMBL/GenBank/DDBJ whole genome shotgun (WGS) entry which is preliminary data.</text>
</comment>
<sequence>MESSVITSSSDMLSYDPDMHHPTHEFYFYPSSEEYGNGVQNGWECHPALFQQKDGDVPNGCYFTELHPAPCYYGDVKPLHHPVDPIFDRHSVDISPQCFYYQRSPAAEYSSHEDDTRDQSPPLEVSETEEDHLENHAQRCQPEPRNNKKVRLYQFLLNLLSSGDMKDSIWWVDREQGVFQFSSKHKDTLAYHWGIQKGNRKTMTYQKMARALRNYGKTGEIQKIKKKLTYQFSGEVLQRTFARRKHR</sequence>
<dbReference type="AlphaFoldDB" id="A0ABD1K341"/>
<dbReference type="PROSITE" id="PS00346">
    <property type="entry name" value="ETS_DOMAIN_2"/>
    <property type="match status" value="1"/>
</dbReference>
<dbReference type="InterPro" id="IPR046328">
    <property type="entry name" value="ETS_fam"/>
</dbReference>
<gene>
    <name evidence="6" type="ORF">ACEWY4_010645</name>
</gene>
<dbReference type="FunFam" id="1.10.10.10:FF:000191">
    <property type="entry name" value="Transcription factor PU.1"/>
    <property type="match status" value="1"/>
</dbReference>
<dbReference type="PRINTS" id="PR00454">
    <property type="entry name" value="ETSDOMAIN"/>
</dbReference>
<dbReference type="GO" id="GO:0003677">
    <property type="term" value="F:DNA binding"/>
    <property type="evidence" value="ECO:0007669"/>
    <property type="project" value="UniProtKB-KW"/>
</dbReference>
<evidence type="ECO:0000259" key="5">
    <source>
        <dbReference type="PROSITE" id="PS50061"/>
    </source>
</evidence>
<protein>
    <recommendedName>
        <fullName evidence="5">ETS domain-containing protein</fullName>
    </recommendedName>
</protein>
<proteinExistence type="inferred from homology"/>
<dbReference type="InterPro" id="IPR036390">
    <property type="entry name" value="WH_DNA-bd_sf"/>
</dbReference>
<dbReference type="Gene3D" id="1.10.10.10">
    <property type="entry name" value="Winged helix-like DNA-binding domain superfamily/Winged helix DNA-binding domain"/>
    <property type="match status" value="1"/>
</dbReference>
<dbReference type="SMART" id="SM00413">
    <property type="entry name" value="ETS"/>
    <property type="match status" value="1"/>
</dbReference>
<evidence type="ECO:0000256" key="2">
    <source>
        <dbReference type="ARBA" id="ARBA00023125"/>
    </source>
</evidence>
<evidence type="ECO:0000313" key="6">
    <source>
        <dbReference type="EMBL" id="KAL2093333.1"/>
    </source>
</evidence>
<keyword evidence="7" id="KW-1185">Reference proteome</keyword>
<feature type="domain" description="ETS" evidence="5">
    <location>
        <begin position="150"/>
        <end position="233"/>
    </location>
</feature>